<evidence type="ECO:0000256" key="6">
    <source>
        <dbReference type="SAM" id="MobiDB-lite"/>
    </source>
</evidence>
<evidence type="ECO:0000259" key="8">
    <source>
        <dbReference type="Pfam" id="PF21478"/>
    </source>
</evidence>
<dbReference type="EMBL" id="VSIX01000003">
    <property type="protein sequence ID" value="TYB32173.1"/>
    <property type="molecule type" value="Genomic_DNA"/>
</dbReference>
<evidence type="ECO:0000256" key="3">
    <source>
        <dbReference type="ARBA" id="ARBA00023002"/>
    </source>
</evidence>
<comment type="cofactor">
    <cofactor evidence="5">
        <name>pyridoxal 5'-phosphate</name>
        <dbReference type="ChEBI" id="CHEBI:597326"/>
    </cofactor>
</comment>
<evidence type="ECO:0000313" key="9">
    <source>
        <dbReference type="EMBL" id="TYB32173.1"/>
    </source>
</evidence>
<dbReference type="Gene3D" id="3.40.640.10">
    <property type="entry name" value="Type I PLP-dependent aspartate aminotransferase-like (Major domain)"/>
    <property type="match status" value="1"/>
</dbReference>
<comment type="catalytic activity">
    <reaction evidence="4 5">
        <text>N(6)-[(R)-lipoyl]-L-lysyl-[glycine-cleavage complex H protein] + glycine + H(+) = N(6)-[(R)-S(8)-aminomethyldihydrolipoyl]-L-lysyl-[glycine-cleavage complex H protein] + CO2</text>
        <dbReference type="Rhea" id="RHEA:24304"/>
        <dbReference type="Rhea" id="RHEA-COMP:10494"/>
        <dbReference type="Rhea" id="RHEA-COMP:10495"/>
        <dbReference type="ChEBI" id="CHEBI:15378"/>
        <dbReference type="ChEBI" id="CHEBI:16526"/>
        <dbReference type="ChEBI" id="CHEBI:57305"/>
        <dbReference type="ChEBI" id="CHEBI:83099"/>
        <dbReference type="ChEBI" id="CHEBI:83143"/>
        <dbReference type="EC" id="1.4.4.2"/>
    </reaction>
</comment>
<dbReference type="PANTHER" id="PTHR11773">
    <property type="entry name" value="GLYCINE DEHYDROGENASE, DECARBOXYLATING"/>
    <property type="match status" value="1"/>
</dbReference>
<dbReference type="PANTHER" id="PTHR11773:SF1">
    <property type="entry name" value="GLYCINE DEHYDROGENASE (DECARBOXYLATING), MITOCHONDRIAL"/>
    <property type="match status" value="1"/>
</dbReference>
<feature type="domain" description="Glycine dehydrogenase C-terminal" evidence="8">
    <location>
        <begin position="348"/>
        <end position="451"/>
    </location>
</feature>
<dbReference type="GO" id="GO:0005960">
    <property type="term" value="C:glycine cleavage complex"/>
    <property type="evidence" value="ECO:0007669"/>
    <property type="project" value="TreeGrafter"/>
</dbReference>
<dbReference type="GO" id="GO:0005829">
    <property type="term" value="C:cytosol"/>
    <property type="evidence" value="ECO:0007669"/>
    <property type="project" value="TreeGrafter"/>
</dbReference>
<accession>A0A5D0MKQ4</accession>
<evidence type="ECO:0000259" key="7">
    <source>
        <dbReference type="Pfam" id="PF00266"/>
    </source>
</evidence>
<dbReference type="GO" id="GO:0016594">
    <property type="term" value="F:glycine binding"/>
    <property type="evidence" value="ECO:0007669"/>
    <property type="project" value="TreeGrafter"/>
</dbReference>
<organism evidence="9 10">
    <name type="scientific">Candidatus Mcinerneyibacterium aminivorans</name>
    <dbReference type="NCBI Taxonomy" id="2703815"/>
    <lineage>
        <taxon>Bacteria</taxon>
        <taxon>Candidatus Macinerneyibacteriota</taxon>
        <taxon>Candidatus Mcinerneyibacteria</taxon>
        <taxon>Candidatus Mcinerneyibacteriales</taxon>
        <taxon>Candidatus Mcinerneyibacteriaceae</taxon>
        <taxon>Candidatus Mcinerneyibacterium</taxon>
    </lineage>
</organism>
<comment type="similarity">
    <text evidence="5">Belongs to the GcvP family. C-terminal subunit subfamily.</text>
</comment>
<keyword evidence="2 5" id="KW-0663">Pyridoxal phosphate</keyword>
<name>A0A5D0MKQ4_9BACT</name>
<dbReference type="FunFam" id="3.40.640.10:FF:000224">
    <property type="entry name" value="Probable glycine dehydrogenase (decarboxylating) subunit 2"/>
    <property type="match status" value="1"/>
</dbReference>
<dbReference type="HAMAP" id="MF_00713">
    <property type="entry name" value="GcvPB"/>
    <property type="match status" value="1"/>
</dbReference>
<dbReference type="GO" id="GO:0019464">
    <property type="term" value="P:glycine decarboxylation via glycine cleavage system"/>
    <property type="evidence" value="ECO:0007669"/>
    <property type="project" value="UniProtKB-UniRule"/>
</dbReference>
<dbReference type="Gene3D" id="6.20.440.10">
    <property type="match status" value="1"/>
</dbReference>
<dbReference type="InterPro" id="IPR015421">
    <property type="entry name" value="PyrdxlP-dep_Trfase_major"/>
</dbReference>
<dbReference type="Pfam" id="PF21478">
    <property type="entry name" value="GcvP2_C"/>
    <property type="match status" value="1"/>
</dbReference>
<protein>
    <recommendedName>
        <fullName evidence="5">Probable glycine dehydrogenase (decarboxylating) subunit 2</fullName>
        <ecNumber evidence="5">1.4.4.2</ecNumber>
    </recommendedName>
    <alternativeName>
        <fullName evidence="5">Glycine cleavage system P-protein subunit 2</fullName>
    </alternativeName>
    <alternativeName>
        <fullName evidence="5">Glycine decarboxylase subunit 2</fullName>
    </alternativeName>
    <alternativeName>
        <fullName evidence="5">Glycine dehydrogenase (aminomethyl-transferring) subunit 2</fullName>
    </alternativeName>
</protein>
<sequence length="482" mass="53860">MTELIFELTSPGRKAYTLPDCDVDVDYDDKIKDFIDEEPVNLPEVSEQDLMRHYVELSTLNFHVDKGMYPLGSCTMKYNPKINEDIARLDGFSDIHPYSADEDIQGLLEMLFDFEKDLKILTGMDKFTFQPAAGAHGELTGIKIFRKYFDNKGEDRDKIIVPDSAHGTNPATASMGGFEVITIKSNDKGCVDLDALRDAMDETVAGLYLTNPNTLGIFEEDILEIAKIVHDEGGLLYYDGANLNATMGISRPGDMGFDIVHLNLHKTFSAPHGGGGPGSGPIGVKDFLTQYLPVPVVKKDDNGNKYKLDYSLENTIGKIHGFFGNVGVVVKAYAYTKLLGLKGLKKVSEMACLNANYLKDNLKKDYYLKFNRLCKHEFVLSGKNQKAENSVKTLDIAKRMLDFGVHPPTVYFPQIVDEALMIEPTETESKQSLDNFIRIMKKIASEAKNNPETVKKAPHTTPVKRLNEAKAMRNPDLKYENE</sequence>
<evidence type="ECO:0000256" key="4">
    <source>
        <dbReference type="ARBA" id="ARBA00049026"/>
    </source>
</evidence>
<evidence type="ECO:0000256" key="1">
    <source>
        <dbReference type="ARBA" id="ARBA00003788"/>
    </source>
</evidence>
<dbReference type="GO" id="GO:0004375">
    <property type="term" value="F:glycine dehydrogenase (decarboxylating) activity"/>
    <property type="evidence" value="ECO:0007669"/>
    <property type="project" value="UniProtKB-EC"/>
</dbReference>
<dbReference type="EC" id="1.4.4.2" evidence="5"/>
<dbReference type="InterPro" id="IPR023012">
    <property type="entry name" value="GcvPB"/>
</dbReference>
<evidence type="ECO:0000256" key="5">
    <source>
        <dbReference type="HAMAP-Rule" id="MF_00713"/>
    </source>
</evidence>
<dbReference type="InterPro" id="IPR015424">
    <property type="entry name" value="PyrdxlP-dep_Trfase"/>
</dbReference>
<feature type="modified residue" description="N6-(pyridoxal phosphate)lysine" evidence="5">
    <location>
        <position position="266"/>
    </location>
</feature>
<dbReference type="Proteomes" id="UP000324143">
    <property type="component" value="Unassembled WGS sequence"/>
</dbReference>
<dbReference type="NCBIfam" id="NF003346">
    <property type="entry name" value="PRK04366.1"/>
    <property type="match status" value="1"/>
</dbReference>
<dbReference type="InterPro" id="IPR020581">
    <property type="entry name" value="GDC_P"/>
</dbReference>
<dbReference type="FunFam" id="3.90.1150.10:FF:000014">
    <property type="entry name" value="Probable glycine dehydrogenase (decarboxylating) subunit 2"/>
    <property type="match status" value="1"/>
</dbReference>
<comment type="function">
    <text evidence="1 5">The glycine cleavage system catalyzes the degradation of glycine. The P protein binds the alpha-amino group of glycine through its pyridoxal phosphate cofactor; CO(2) is released and the remaining methylamine moiety is then transferred to the lipoamide cofactor of the H protein.</text>
</comment>
<dbReference type="InterPro" id="IPR049316">
    <property type="entry name" value="GDC-P_C"/>
</dbReference>
<evidence type="ECO:0000256" key="2">
    <source>
        <dbReference type="ARBA" id="ARBA00022898"/>
    </source>
</evidence>
<feature type="region of interest" description="Disordered" evidence="6">
    <location>
        <begin position="448"/>
        <end position="482"/>
    </location>
</feature>
<comment type="caution">
    <text evidence="9">The sequence shown here is derived from an EMBL/GenBank/DDBJ whole genome shotgun (WGS) entry which is preliminary data.</text>
</comment>
<keyword evidence="3 5" id="KW-0560">Oxidoreductase</keyword>
<dbReference type="SUPFAM" id="SSF53383">
    <property type="entry name" value="PLP-dependent transferases"/>
    <property type="match status" value="1"/>
</dbReference>
<feature type="compositionally biased region" description="Basic and acidic residues" evidence="6">
    <location>
        <begin position="465"/>
        <end position="482"/>
    </location>
</feature>
<reference evidence="9" key="1">
    <citation type="submission" date="2019-08" db="EMBL/GenBank/DDBJ databases">
        <title>Genomic characterization of a novel candidate phylum (ARYD3) from a high temperature, high salinity tertiary oil reservoir in north central Oklahoma, USA.</title>
        <authorList>
            <person name="Youssef N.H."/>
            <person name="Yadav A."/>
            <person name="Elshahed M.S."/>
        </authorList>
    </citation>
    <scope>NUCLEOTIDE SEQUENCE [LARGE SCALE GENOMIC DNA]</scope>
    <source>
        <strain evidence="9">ARYD3</strain>
    </source>
</reference>
<dbReference type="Gene3D" id="3.90.1150.10">
    <property type="entry name" value="Aspartate Aminotransferase, domain 1"/>
    <property type="match status" value="1"/>
</dbReference>
<comment type="subunit">
    <text evidence="5">The glycine cleavage system is composed of four proteins: P, T, L and H. In this organism, the P 'protein' is a heterodimer of two subunits.</text>
</comment>
<proteinExistence type="inferred from homology"/>
<dbReference type="AlphaFoldDB" id="A0A5D0MKQ4"/>
<dbReference type="InterPro" id="IPR000192">
    <property type="entry name" value="Aminotrans_V_dom"/>
</dbReference>
<dbReference type="GO" id="GO:0030170">
    <property type="term" value="F:pyridoxal phosphate binding"/>
    <property type="evidence" value="ECO:0007669"/>
    <property type="project" value="TreeGrafter"/>
</dbReference>
<keyword evidence="10" id="KW-1185">Reference proteome</keyword>
<dbReference type="InterPro" id="IPR015422">
    <property type="entry name" value="PyrdxlP-dep_Trfase_small"/>
</dbReference>
<gene>
    <name evidence="5" type="primary">gcvPB</name>
    <name evidence="9" type="ORF">FXF47_00095</name>
</gene>
<feature type="domain" description="Aminotransferase class V" evidence="7">
    <location>
        <begin position="153"/>
        <end position="273"/>
    </location>
</feature>
<evidence type="ECO:0000313" key="10">
    <source>
        <dbReference type="Proteomes" id="UP000324143"/>
    </source>
</evidence>
<dbReference type="Pfam" id="PF00266">
    <property type="entry name" value="Aminotran_5"/>
    <property type="match status" value="1"/>
</dbReference>